<dbReference type="OrthoDB" id="201213at2759"/>
<comment type="caution">
    <text evidence="4">The sequence shown here is derived from an EMBL/GenBank/DDBJ whole genome shotgun (WGS) entry which is preliminary data.</text>
</comment>
<dbReference type="InterPro" id="IPR042237">
    <property type="entry name" value="PTRHD1"/>
</dbReference>
<keyword evidence="5" id="KW-1185">Reference proteome</keyword>
<dbReference type="PANTHER" id="PTHR46194">
    <property type="entry name" value="PEPTIDYL-TRNA HYDROLASE PTRHD1-RELATED"/>
    <property type="match status" value="1"/>
</dbReference>
<evidence type="ECO:0000256" key="1">
    <source>
        <dbReference type="ARBA" id="ARBA00013260"/>
    </source>
</evidence>
<dbReference type="InterPro" id="IPR023476">
    <property type="entry name" value="Pep_tRNA_hydro_II_dom_sf"/>
</dbReference>
<dbReference type="GO" id="GO:0004045">
    <property type="term" value="F:peptidyl-tRNA hydrolase activity"/>
    <property type="evidence" value="ECO:0007669"/>
    <property type="project" value="UniProtKB-EC"/>
</dbReference>
<dbReference type="Proteomes" id="UP000019763">
    <property type="component" value="Unassembled WGS sequence"/>
</dbReference>
<dbReference type="InterPro" id="IPR002833">
    <property type="entry name" value="PTH2"/>
</dbReference>
<accession>A0A023B0R1</accession>
<dbReference type="VEuPathDB" id="CryptoDB:GNI_136720"/>
<dbReference type="RefSeq" id="XP_011132440.1">
    <property type="nucleotide sequence ID" value="XM_011134138.1"/>
</dbReference>
<keyword evidence="2 4" id="KW-0378">Hydrolase</keyword>
<protein>
    <recommendedName>
        <fullName evidence="1">peptidyl-tRNA hydrolase</fullName>
        <ecNumber evidence="1">3.1.1.29</ecNumber>
    </recommendedName>
</protein>
<reference evidence="4" key="1">
    <citation type="submission" date="2013-12" db="EMBL/GenBank/DDBJ databases">
        <authorList>
            <person name="Omoto C.K."/>
            <person name="Sibley D."/>
            <person name="Venepally P."/>
            <person name="Hadjithomas M."/>
            <person name="Karamycheva S."/>
            <person name="Brunk B."/>
            <person name="Roos D."/>
            <person name="Caler E."/>
            <person name="Lorenzi H."/>
        </authorList>
    </citation>
    <scope>NUCLEOTIDE SEQUENCE</scope>
</reference>
<dbReference type="Pfam" id="PF01981">
    <property type="entry name" value="PTH2"/>
    <property type="match status" value="1"/>
</dbReference>
<evidence type="ECO:0000256" key="3">
    <source>
        <dbReference type="ARBA" id="ARBA00048707"/>
    </source>
</evidence>
<dbReference type="OMA" id="AIIAQCC"/>
<dbReference type="GeneID" id="22914864"/>
<name>A0A023B0R1_GRENI</name>
<organism evidence="4 5">
    <name type="scientific">Gregarina niphandrodes</name>
    <name type="common">Septate eugregarine</name>
    <dbReference type="NCBI Taxonomy" id="110365"/>
    <lineage>
        <taxon>Eukaryota</taxon>
        <taxon>Sar</taxon>
        <taxon>Alveolata</taxon>
        <taxon>Apicomplexa</taxon>
        <taxon>Conoidasida</taxon>
        <taxon>Gregarinasina</taxon>
        <taxon>Eugregarinorida</taxon>
        <taxon>Gregarinidae</taxon>
        <taxon>Gregarina</taxon>
    </lineage>
</organism>
<comment type="catalytic activity">
    <reaction evidence="3">
        <text>an N-acyl-L-alpha-aminoacyl-tRNA + H2O = an N-acyl-L-amino acid + a tRNA + H(+)</text>
        <dbReference type="Rhea" id="RHEA:54448"/>
        <dbReference type="Rhea" id="RHEA-COMP:10123"/>
        <dbReference type="Rhea" id="RHEA-COMP:13883"/>
        <dbReference type="ChEBI" id="CHEBI:15377"/>
        <dbReference type="ChEBI" id="CHEBI:15378"/>
        <dbReference type="ChEBI" id="CHEBI:59874"/>
        <dbReference type="ChEBI" id="CHEBI:78442"/>
        <dbReference type="ChEBI" id="CHEBI:138191"/>
        <dbReference type="EC" id="3.1.1.29"/>
    </reaction>
</comment>
<dbReference type="AlphaFoldDB" id="A0A023B0R1"/>
<dbReference type="SUPFAM" id="SSF102462">
    <property type="entry name" value="Peptidyl-tRNA hydrolase II"/>
    <property type="match status" value="1"/>
</dbReference>
<gene>
    <name evidence="4" type="ORF">GNI_136720</name>
</gene>
<evidence type="ECO:0000256" key="2">
    <source>
        <dbReference type="ARBA" id="ARBA00022801"/>
    </source>
</evidence>
<dbReference type="EMBL" id="AFNH02001010">
    <property type="protein sequence ID" value="EZG45803.1"/>
    <property type="molecule type" value="Genomic_DNA"/>
</dbReference>
<dbReference type="PANTHER" id="PTHR46194:SF1">
    <property type="entry name" value="PEPTIDYL-TRNA HYDROLASE PTRHD1-RELATED"/>
    <property type="match status" value="1"/>
</dbReference>
<evidence type="ECO:0000313" key="5">
    <source>
        <dbReference type="Proteomes" id="UP000019763"/>
    </source>
</evidence>
<sequence>MTGTKEGKKDKGTEEGTMDEETTDLVQYLIIRKDLGWPLGAMIAQGAHAAVAATEMFRDDLATRVYLESLETMHKIVLGIDGERQLTDLGEVLAAKDVKHYCWREQPENIPTVIALKPYNRKKVNSLFRKLKLLS</sequence>
<proteinExistence type="predicted"/>
<dbReference type="Gene3D" id="3.40.1490.10">
    <property type="entry name" value="Bit1"/>
    <property type="match status" value="1"/>
</dbReference>
<dbReference type="EC" id="3.1.1.29" evidence="1"/>
<dbReference type="eggNOG" id="KOG3305">
    <property type="taxonomic scope" value="Eukaryota"/>
</dbReference>
<evidence type="ECO:0000313" key="4">
    <source>
        <dbReference type="EMBL" id="EZG45803.1"/>
    </source>
</evidence>